<proteinExistence type="predicted"/>
<keyword evidence="2" id="KW-1185">Reference proteome</keyword>
<name>A0A162MLY6_CORFA</name>
<comment type="caution">
    <text evidence="1">The sequence shown here is derived from an EMBL/GenBank/DDBJ whole genome shotgun (WGS) entry which is preliminary data.</text>
</comment>
<gene>
    <name evidence="1" type="ORF">ISF_04639</name>
</gene>
<dbReference type="AlphaFoldDB" id="A0A162MLY6"/>
<reference evidence="1 2" key="1">
    <citation type="journal article" date="2016" name="Genome Biol. Evol.">
        <title>Divergent and convergent evolution of fungal pathogenicity.</title>
        <authorList>
            <person name="Shang Y."/>
            <person name="Xiao G."/>
            <person name="Zheng P."/>
            <person name="Cen K."/>
            <person name="Zhan S."/>
            <person name="Wang C."/>
        </authorList>
    </citation>
    <scope>NUCLEOTIDE SEQUENCE [LARGE SCALE GENOMIC DNA]</scope>
    <source>
        <strain evidence="1 2">ARSEF 2679</strain>
    </source>
</reference>
<dbReference type="EMBL" id="AZHB01000010">
    <property type="protein sequence ID" value="OAA63930.1"/>
    <property type="molecule type" value="Genomic_DNA"/>
</dbReference>
<dbReference type="STRING" id="1081104.A0A162MLY6"/>
<dbReference type="RefSeq" id="XP_018704579.1">
    <property type="nucleotide sequence ID" value="XM_018848245.1"/>
</dbReference>
<organism evidence="1 2">
    <name type="scientific">Cordyceps fumosorosea (strain ARSEF 2679)</name>
    <name type="common">Isaria fumosorosea</name>
    <dbReference type="NCBI Taxonomy" id="1081104"/>
    <lineage>
        <taxon>Eukaryota</taxon>
        <taxon>Fungi</taxon>
        <taxon>Dikarya</taxon>
        <taxon>Ascomycota</taxon>
        <taxon>Pezizomycotina</taxon>
        <taxon>Sordariomycetes</taxon>
        <taxon>Hypocreomycetidae</taxon>
        <taxon>Hypocreales</taxon>
        <taxon>Cordycipitaceae</taxon>
        <taxon>Cordyceps</taxon>
    </lineage>
</organism>
<dbReference type="GeneID" id="30020931"/>
<accession>A0A162MLY6</accession>
<sequence>MSAILESNPFVRMARERFSQDDPDLDALAQELWHRPFSQIPGAKLQFSSILSSDIMRRTLWSEPMFHPWRRVFWSYLHDPSWKSTDAEDTPKLVYDYLNRLNHRDIIMPNTFQMEVFPGMDLQAKVNERCGVFASEMLHFVFPTLPPVFFYATFNMRGADDLIHIMTDVEDAMYWRFFRCFGMRKHDGTGGSQPVSEFFNRRRLGS</sequence>
<protein>
    <submittedName>
        <fullName evidence="1">Uncharacterized protein</fullName>
    </submittedName>
</protein>
<dbReference type="Proteomes" id="UP000076744">
    <property type="component" value="Unassembled WGS sequence"/>
</dbReference>
<evidence type="ECO:0000313" key="1">
    <source>
        <dbReference type="EMBL" id="OAA63930.1"/>
    </source>
</evidence>
<evidence type="ECO:0000313" key="2">
    <source>
        <dbReference type="Proteomes" id="UP000076744"/>
    </source>
</evidence>